<dbReference type="PROSITE" id="PS50110">
    <property type="entry name" value="RESPONSE_REGULATORY"/>
    <property type="match status" value="1"/>
</dbReference>
<keyword evidence="2" id="KW-0902">Two-component regulatory system</keyword>
<feature type="DNA-binding region" description="OmpR/PhoB-type" evidence="7">
    <location>
        <begin position="122"/>
        <end position="217"/>
    </location>
</feature>
<dbReference type="SMART" id="SM00448">
    <property type="entry name" value="REC"/>
    <property type="match status" value="1"/>
</dbReference>
<dbReference type="SUPFAM" id="SSF46894">
    <property type="entry name" value="C-terminal effector domain of the bipartite response regulators"/>
    <property type="match status" value="1"/>
</dbReference>
<dbReference type="Pfam" id="PF00486">
    <property type="entry name" value="Trans_reg_C"/>
    <property type="match status" value="1"/>
</dbReference>
<dbReference type="AlphaFoldDB" id="A0A233VHZ0"/>
<evidence type="ECO:0000259" key="9">
    <source>
        <dbReference type="PROSITE" id="PS51755"/>
    </source>
</evidence>
<reference evidence="11" key="1">
    <citation type="submission" date="2017-04" db="EMBL/GenBank/DDBJ databases">
        <title>Finegoldia magna isolated from orthopedic joint implant-associated infections.</title>
        <authorList>
            <person name="Bjorklund S."/>
            <person name="Bruggemann H."/>
            <person name="Jensen A."/>
            <person name="Hellmark B."/>
            <person name="Soderquist B."/>
        </authorList>
    </citation>
    <scope>NUCLEOTIDE SEQUENCE [LARGE SCALE GENOMIC DNA]</scope>
    <source>
        <strain evidence="11">12T273</strain>
    </source>
</reference>
<dbReference type="InterPro" id="IPR011006">
    <property type="entry name" value="CheY-like_superfamily"/>
</dbReference>
<dbReference type="GO" id="GO:0006355">
    <property type="term" value="P:regulation of DNA-templated transcription"/>
    <property type="evidence" value="ECO:0007669"/>
    <property type="project" value="InterPro"/>
</dbReference>
<dbReference type="GO" id="GO:0000156">
    <property type="term" value="F:phosphorelay response regulator activity"/>
    <property type="evidence" value="ECO:0007669"/>
    <property type="project" value="TreeGrafter"/>
</dbReference>
<evidence type="ECO:0000256" key="4">
    <source>
        <dbReference type="ARBA" id="ARBA00023125"/>
    </source>
</evidence>
<evidence type="ECO:0000313" key="11">
    <source>
        <dbReference type="Proteomes" id="UP000215546"/>
    </source>
</evidence>
<name>A0A233VHZ0_FINMA</name>
<evidence type="ECO:0000313" key="10">
    <source>
        <dbReference type="EMBL" id="OXZ32006.1"/>
    </source>
</evidence>
<accession>A0A233VHZ0</accession>
<dbReference type="InterPro" id="IPR039420">
    <property type="entry name" value="WalR-like"/>
</dbReference>
<dbReference type="CDD" id="cd17574">
    <property type="entry name" value="REC_OmpR"/>
    <property type="match status" value="1"/>
</dbReference>
<sequence>MNLLVVEDDKMIREGICEFLSEFGYNTFQAEDGKQAISLFENNEINLAILDIQLPYINGLEVLKKIRETSDIPAIMLTAFSDEEYKINAFTSLADGYIEKPFSLPVLKVRVESLIKKNYGNNETFIYKNTEVNFTSYTAKINGEKVDINAKELEILKYMIENEGQALTRMQIIDSVWKETDEIPFDRVIDVYIKELRKKLQLDCIVTIRNVGYKLERK</sequence>
<dbReference type="SUPFAM" id="SSF52172">
    <property type="entry name" value="CheY-like"/>
    <property type="match status" value="1"/>
</dbReference>
<dbReference type="GO" id="GO:0032993">
    <property type="term" value="C:protein-DNA complex"/>
    <property type="evidence" value="ECO:0007669"/>
    <property type="project" value="TreeGrafter"/>
</dbReference>
<proteinExistence type="predicted"/>
<dbReference type="FunFam" id="3.40.50.2300:FF:000001">
    <property type="entry name" value="DNA-binding response regulator PhoB"/>
    <property type="match status" value="1"/>
</dbReference>
<keyword evidence="1 6" id="KW-0597">Phosphoprotein</keyword>
<feature type="domain" description="Response regulatory" evidence="8">
    <location>
        <begin position="2"/>
        <end position="115"/>
    </location>
</feature>
<comment type="caution">
    <text evidence="10">The sequence shown here is derived from an EMBL/GenBank/DDBJ whole genome shotgun (WGS) entry which is preliminary data.</text>
</comment>
<feature type="modified residue" description="4-aspartylphosphate" evidence="6">
    <location>
        <position position="51"/>
    </location>
</feature>
<dbReference type="RefSeq" id="WP_094208723.1">
    <property type="nucleotide sequence ID" value="NZ_NDYE01000013.1"/>
</dbReference>
<dbReference type="Gene3D" id="1.10.10.10">
    <property type="entry name" value="Winged helix-like DNA-binding domain superfamily/Winged helix DNA-binding domain"/>
    <property type="match status" value="1"/>
</dbReference>
<keyword evidence="4 7" id="KW-0238">DNA-binding</keyword>
<dbReference type="InterPro" id="IPR001867">
    <property type="entry name" value="OmpR/PhoB-type_DNA-bd"/>
</dbReference>
<evidence type="ECO:0000256" key="2">
    <source>
        <dbReference type="ARBA" id="ARBA00023012"/>
    </source>
</evidence>
<dbReference type="Pfam" id="PF00072">
    <property type="entry name" value="Response_reg"/>
    <property type="match status" value="1"/>
</dbReference>
<protein>
    <submittedName>
        <fullName evidence="10">DNA-binding response regulator</fullName>
    </submittedName>
</protein>
<dbReference type="EMBL" id="NDYE01000013">
    <property type="protein sequence ID" value="OXZ32006.1"/>
    <property type="molecule type" value="Genomic_DNA"/>
</dbReference>
<dbReference type="PANTHER" id="PTHR48111:SF21">
    <property type="entry name" value="DNA-BINDING DUAL MASTER TRANSCRIPTIONAL REGULATOR RPAA"/>
    <property type="match status" value="1"/>
</dbReference>
<dbReference type="InterPro" id="IPR016032">
    <property type="entry name" value="Sig_transdc_resp-reg_C-effctor"/>
</dbReference>
<organism evidence="10 11">
    <name type="scientific">Finegoldia magna</name>
    <name type="common">Peptostreptococcus magnus</name>
    <dbReference type="NCBI Taxonomy" id="1260"/>
    <lineage>
        <taxon>Bacteria</taxon>
        <taxon>Bacillati</taxon>
        <taxon>Bacillota</taxon>
        <taxon>Tissierellia</taxon>
        <taxon>Tissierellales</taxon>
        <taxon>Peptoniphilaceae</taxon>
        <taxon>Finegoldia</taxon>
    </lineage>
</organism>
<evidence type="ECO:0000256" key="5">
    <source>
        <dbReference type="ARBA" id="ARBA00023163"/>
    </source>
</evidence>
<evidence type="ECO:0000256" key="7">
    <source>
        <dbReference type="PROSITE-ProRule" id="PRU01091"/>
    </source>
</evidence>
<evidence type="ECO:0000259" key="8">
    <source>
        <dbReference type="PROSITE" id="PS50110"/>
    </source>
</evidence>
<dbReference type="InterPro" id="IPR001789">
    <property type="entry name" value="Sig_transdc_resp-reg_receiver"/>
</dbReference>
<dbReference type="PANTHER" id="PTHR48111">
    <property type="entry name" value="REGULATOR OF RPOS"/>
    <property type="match status" value="1"/>
</dbReference>
<evidence type="ECO:0000256" key="1">
    <source>
        <dbReference type="ARBA" id="ARBA00022553"/>
    </source>
</evidence>
<dbReference type="GO" id="GO:0000976">
    <property type="term" value="F:transcription cis-regulatory region binding"/>
    <property type="evidence" value="ECO:0007669"/>
    <property type="project" value="TreeGrafter"/>
</dbReference>
<keyword evidence="3" id="KW-0805">Transcription regulation</keyword>
<dbReference type="Gene3D" id="3.40.50.2300">
    <property type="match status" value="1"/>
</dbReference>
<evidence type="ECO:0000256" key="3">
    <source>
        <dbReference type="ARBA" id="ARBA00023015"/>
    </source>
</evidence>
<dbReference type="PROSITE" id="PS51755">
    <property type="entry name" value="OMPR_PHOB"/>
    <property type="match status" value="1"/>
</dbReference>
<dbReference type="SMART" id="SM00862">
    <property type="entry name" value="Trans_reg_C"/>
    <property type="match status" value="1"/>
</dbReference>
<dbReference type="CDD" id="cd00383">
    <property type="entry name" value="trans_reg_C"/>
    <property type="match status" value="1"/>
</dbReference>
<evidence type="ECO:0000256" key="6">
    <source>
        <dbReference type="PROSITE-ProRule" id="PRU00169"/>
    </source>
</evidence>
<dbReference type="Proteomes" id="UP000215546">
    <property type="component" value="Unassembled WGS sequence"/>
</dbReference>
<dbReference type="InterPro" id="IPR036388">
    <property type="entry name" value="WH-like_DNA-bd_sf"/>
</dbReference>
<dbReference type="GO" id="GO:0005829">
    <property type="term" value="C:cytosol"/>
    <property type="evidence" value="ECO:0007669"/>
    <property type="project" value="TreeGrafter"/>
</dbReference>
<gene>
    <name evidence="10" type="ORF">B9N55_06445</name>
</gene>
<feature type="domain" description="OmpR/PhoB-type" evidence="9">
    <location>
        <begin position="122"/>
        <end position="217"/>
    </location>
</feature>
<keyword evidence="5" id="KW-0804">Transcription</keyword>